<dbReference type="EMBL" id="FRDI01000003">
    <property type="protein sequence ID" value="SHN56649.1"/>
    <property type="molecule type" value="Genomic_DNA"/>
</dbReference>
<organism evidence="7 8">
    <name type="scientific">Desulfovibrio litoralis DSM 11393</name>
    <dbReference type="NCBI Taxonomy" id="1121455"/>
    <lineage>
        <taxon>Bacteria</taxon>
        <taxon>Pseudomonadati</taxon>
        <taxon>Thermodesulfobacteriota</taxon>
        <taxon>Desulfovibrionia</taxon>
        <taxon>Desulfovibrionales</taxon>
        <taxon>Desulfovibrionaceae</taxon>
        <taxon>Desulfovibrio</taxon>
    </lineage>
</organism>
<dbReference type="GO" id="GO:0003735">
    <property type="term" value="F:structural constituent of ribosome"/>
    <property type="evidence" value="ECO:0007669"/>
    <property type="project" value="InterPro"/>
</dbReference>
<reference evidence="7 8" key="1">
    <citation type="submission" date="2016-12" db="EMBL/GenBank/DDBJ databases">
        <authorList>
            <person name="Song W.-J."/>
            <person name="Kurnit D.M."/>
        </authorList>
    </citation>
    <scope>NUCLEOTIDE SEQUENCE [LARGE SCALE GENOMIC DNA]</scope>
    <source>
        <strain evidence="7 8">DSM 11393</strain>
    </source>
</reference>
<dbReference type="InterPro" id="IPR005996">
    <property type="entry name" value="Ribosomal_uL30_bac-type"/>
</dbReference>
<dbReference type="Pfam" id="PF00327">
    <property type="entry name" value="Ribosomal_L30"/>
    <property type="match status" value="1"/>
</dbReference>
<sequence>MIKVKLIHSRIGCNPAQRKVLDALGLRHTYMEKTFKDNPAVRGMLNKVKHLVEVIN</sequence>
<accession>A0A1M7SDU2</accession>
<dbReference type="RefSeq" id="WP_072696508.1">
    <property type="nucleotide sequence ID" value="NZ_FRDI01000003.1"/>
</dbReference>
<dbReference type="GO" id="GO:0006412">
    <property type="term" value="P:translation"/>
    <property type="evidence" value="ECO:0007669"/>
    <property type="project" value="InterPro"/>
</dbReference>
<comment type="subunit">
    <text evidence="2">Part of the 50S ribosomal subunit.</text>
</comment>
<dbReference type="STRING" id="1121455.SAMN02745728_00820"/>
<keyword evidence="8" id="KW-1185">Reference proteome</keyword>
<evidence type="ECO:0000313" key="7">
    <source>
        <dbReference type="EMBL" id="SHN56649.1"/>
    </source>
</evidence>
<evidence type="ECO:0000313" key="8">
    <source>
        <dbReference type="Proteomes" id="UP000186469"/>
    </source>
</evidence>
<dbReference type="InterPro" id="IPR036919">
    <property type="entry name" value="Ribo_uL30_ferredoxin-like_sf"/>
</dbReference>
<evidence type="ECO:0000256" key="5">
    <source>
        <dbReference type="ARBA" id="ARBA00035492"/>
    </source>
</evidence>
<evidence type="ECO:0000256" key="1">
    <source>
        <dbReference type="ARBA" id="ARBA00007594"/>
    </source>
</evidence>
<dbReference type="PIRSF" id="PIRSF002211">
    <property type="entry name" value="Ribosomal_L30_bac-type"/>
    <property type="match status" value="1"/>
</dbReference>
<evidence type="ECO:0000256" key="2">
    <source>
        <dbReference type="ARBA" id="ARBA00011838"/>
    </source>
</evidence>
<keyword evidence="3 7" id="KW-0689">Ribosomal protein</keyword>
<dbReference type="InterPro" id="IPR016082">
    <property type="entry name" value="Ribosomal_uL30_ferredoxin-like"/>
</dbReference>
<dbReference type="SUPFAM" id="SSF55129">
    <property type="entry name" value="Ribosomal protein L30p/L7e"/>
    <property type="match status" value="1"/>
</dbReference>
<dbReference type="NCBIfam" id="TIGR01308">
    <property type="entry name" value="rpmD_bact"/>
    <property type="match status" value="1"/>
</dbReference>
<gene>
    <name evidence="7" type="ORF">SAMN02745728_00820</name>
</gene>
<evidence type="ECO:0000256" key="4">
    <source>
        <dbReference type="ARBA" id="ARBA00023274"/>
    </source>
</evidence>
<dbReference type="Proteomes" id="UP000186469">
    <property type="component" value="Unassembled WGS sequence"/>
</dbReference>
<dbReference type="PANTHER" id="PTHR15892">
    <property type="entry name" value="MITOCHONDRIAL RIBOSOMAL PROTEIN L30"/>
    <property type="match status" value="1"/>
</dbReference>
<dbReference type="Gene3D" id="3.30.1390.20">
    <property type="entry name" value="Ribosomal protein L30, ferredoxin-like fold domain"/>
    <property type="match status" value="1"/>
</dbReference>
<dbReference type="AlphaFoldDB" id="A0A1M7SDU2"/>
<dbReference type="PANTHER" id="PTHR15892:SF2">
    <property type="entry name" value="LARGE RIBOSOMAL SUBUNIT PROTEIN UL30M"/>
    <property type="match status" value="1"/>
</dbReference>
<dbReference type="GO" id="GO:0022625">
    <property type="term" value="C:cytosolic large ribosomal subunit"/>
    <property type="evidence" value="ECO:0007669"/>
    <property type="project" value="TreeGrafter"/>
</dbReference>
<comment type="similarity">
    <text evidence="1">Belongs to the universal ribosomal protein uL30 family.</text>
</comment>
<dbReference type="CDD" id="cd01658">
    <property type="entry name" value="Ribosomal_L30"/>
    <property type="match status" value="1"/>
</dbReference>
<name>A0A1M7SDU2_9BACT</name>
<evidence type="ECO:0000259" key="6">
    <source>
        <dbReference type="Pfam" id="PF00327"/>
    </source>
</evidence>
<evidence type="ECO:0000256" key="3">
    <source>
        <dbReference type="ARBA" id="ARBA00022980"/>
    </source>
</evidence>
<keyword evidence="4" id="KW-0687">Ribonucleoprotein</keyword>
<protein>
    <recommendedName>
        <fullName evidence="5">50S ribosomal protein L30</fullName>
    </recommendedName>
</protein>
<feature type="domain" description="Large ribosomal subunit protein uL30-like ferredoxin-like fold" evidence="6">
    <location>
        <begin position="2"/>
        <end position="52"/>
    </location>
</feature>
<dbReference type="OrthoDB" id="9812790at2"/>
<dbReference type="HAMAP" id="MF_01371_B">
    <property type="entry name" value="Ribosomal_uL30_B"/>
    <property type="match status" value="1"/>
</dbReference>
<proteinExistence type="inferred from homology"/>